<keyword evidence="4 5" id="KW-1133">Transmembrane helix</keyword>
<evidence type="ECO:0000256" key="4">
    <source>
        <dbReference type="ARBA" id="ARBA00022989"/>
    </source>
</evidence>
<evidence type="ECO:0000256" key="3">
    <source>
        <dbReference type="ARBA" id="ARBA00022968"/>
    </source>
</evidence>
<dbReference type="PANTHER" id="PTHR33392:SF3">
    <property type="entry name" value="POLYISOPRENYL-TEICHOIC ACID--PEPTIDOGLYCAN TEICHOIC ACID TRANSFERASE TAGT"/>
    <property type="match status" value="1"/>
</dbReference>
<proteinExistence type="inferred from homology"/>
<keyword evidence="8" id="KW-1185">Reference proteome</keyword>
<comment type="similarity">
    <text evidence="1">Belongs to the LytR/CpsA/Psr (LCP) family.</text>
</comment>
<keyword evidence="3" id="KW-0735">Signal-anchor</keyword>
<dbReference type="Pfam" id="PF03816">
    <property type="entry name" value="LytR_cpsA_psr"/>
    <property type="match status" value="1"/>
</dbReference>
<organism evidence="7 8">
    <name type="scientific">Evansella caseinilytica</name>
    <dbReference type="NCBI Taxonomy" id="1503961"/>
    <lineage>
        <taxon>Bacteria</taxon>
        <taxon>Bacillati</taxon>
        <taxon>Bacillota</taxon>
        <taxon>Bacilli</taxon>
        <taxon>Bacillales</taxon>
        <taxon>Bacillaceae</taxon>
        <taxon>Evansella</taxon>
    </lineage>
</organism>
<dbReference type="AlphaFoldDB" id="A0A1H3S4K1"/>
<dbReference type="InterPro" id="IPR004474">
    <property type="entry name" value="LytR_CpsA_psr"/>
</dbReference>
<dbReference type="Gene3D" id="3.40.630.190">
    <property type="entry name" value="LCP protein"/>
    <property type="match status" value="1"/>
</dbReference>
<dbReference type="PANTHER" id="PTHR33392">
    <property type="entry name" value="POLYISOPRENYL-TEICHOIC ACID--PEPTIDOGLYCAN TEICHOIC ACID TRANSFERASE TAGU"/>
    <property type="match status" value="1"/>
</dbReference>
<evidence type="ECO:0000259" key="6">
    <source>
        <dbReference type="Pfam" id="PF03816"/>
    </source>
</evidence>
<feature type="transmembrane region" description="Helical" evidence="5">
    <location>
        <begin position="21"/>
        <end position="44"/>
    </location>
</feature>
<dbReference type="STRING" id="1503961.SAMN05421736_1105"/>
<dbReference type="EMBL" id="FNPI01000010">
    <property type="protein sequence ID" value="SDZ33013.1"/>
    <property type="molecule type" value="Genomic_DNA"/>
</dbReference>
<keyword evidence="5" id="KW-0472">Membrane</keyword>
<name>A0A1H3S4K1_9BACI</name>
<feature type="domain" description="Cell envelope-related transcriptional attenuator" evidence="6">
    <location>
        <begin position="94"/>
        <end position="243"/>
    </location>
</feature>
<keyword evidence="2 5" id="KW-0812">Transmembrane</keyword>
<dbReference type="Proteomes" id="UP000198935">
    <property type="component" value="Unassembled WGS sequence"/>
</dbReference>
<sequence>MTQLRTNKKRTKKRSSLKRGLKITLITLVGLFIIAGGTLAYMGLKLANITSSAQQELERGDRSELRNEAVSPINDPISILFLGIDSREEDLTGRTDAMLLATFNPKEGSIKMLNIPRDSYVEIVGRGTYDKINHAHAFGGVDMTIDTVENLLNIPVDYFVTLNFTAFMEIIDELGGVEVDVTQGFTEKDNATYGTIILEEGRQTVNGAEALAYVRMRKQDPLGDLGRGERQKEVIEAVINKAASLSSITKFGSLMDALGNNLNTNITFNNILGMYTYIDDLNNVESLSFENGDNFIENSISYHQLNEESVREISEILQVHLGMKDAMEVAPQIGTENIEEAASYNN</sequence>
<protein>
    <submittedName>
        <fullName evidence="7">Cell envelope-related function transcriptional attenuator common domain-containing protein</fullName>
    </submittedName>
</protein>
<accession>A0A1H3S4K1</accession>
<evidence type="ECO:0000256" key="1">
    <source>
        <dbReference type="ARBA" id="ARBA00006068"/>
    </source>
</evidence>
<evidence type="ECO:0000313" key="8">
    <source>
        <dbReference type="Proteomes" id="UP000198935"/>
    </source>
</evidence>
<evidence type="ECO:0000256" key="2">
    <source>
        <dbReference type="ARBA" id="ARBA00022692"/>
    </source>
</evidence>
<dbReference type="NCBIfam" id="TIGR00350">
    <property type="entry name" value="lytR_cpsA_psr"/>
    <property type="match status" value="1"/>
</dbReference>
<dbReference type="InterPro" id="IPR050922">
    <property type="entry name" value="LytR/CpsA/Psr_CW_biosynth"/>
</dbReference>
<dbReference type="OrthoDB" id="27330at2"/>
<evidence type="ECO:0000313" key="7">
    <source>
        <dbReference type="EMBL" id="SDZ33013.1"/>
    </source>
</evidence>
<gene>
    <name evidence="7" type="ORF">SAMN05421736_1105</name>
</gene>
<evidence type="ECO:0000256" key="5">
    <source>
        <dbReference type="SAM" id="Phobius"/>
    </source>
</evidence>
<dbReference type="GO" id="GO:0071555">
    <property type="term" value="P:cell wall organization"/>
    <property type="evidence" value="ECO:0007669"/>
    <property type="project" value="UniProtKB-KW"/>
</dbReference>
<reference evidence="8" key="1">
    <citation type="submission" date="2016-10" db="EMBL/GenBank/DDBJ databases">
        <authorList>
            <person name="Varghese N."/>
            <person name="Submissions S."/>
        </authorList>
    </citation>
    <scope>NUCLEOTIDE SEQUENCE [LARGE SCALE GENOMIC DNA]</scope>
    <source>
        <strain evidence="8">SP</strain>
    </source>
</reference>